<dbReference type="EMBL" id="JAAFYZ010000187">
    <property type="protein sequence ID" value="MBS2552414.1"/>
    <property type="molecule type" value="Genomic_DNA"/>
</dbReference>
<name>A0ABS5L256_9ACTN</name>
<keyword evidence="5" id="KW-1185">Reference proteome</keyword>
<dbReference type="Gene3D" id="3.40.50.150">
    <property type="entry name" value="Vaccinia Virus protein VP39"/>
    <property type="match status" value="1"/>
</dbReference>
<organism evidence="4 5">
    <name type="scientific">Catenulispora pinistramenti</name>
    <dbReference type="NCBI Taxonomy" id="2705254"/>
    <lineage>
        <taxon>Bacteria</taxon>
        <taxon>Bacillati</taxon>
        <taxon>Actinomycetota</taxon>
        <taxon>Actinomycetes</taxon>
        <taxon>Catenulisporales</taxon>
        <taxon>Catenulisporaceae</taxon>
        <taxon>Catenulispora</taxon>
    </lineage>
</organism>
<protein>
    <submittedName>
        <fullName evidence="4">Methyltransferase</fullName>
    </submittedName>
</protein>
<comment type="caution">
    <text evidence="4">The sequence shown here is derived from an EMBL/GenBank/DDBJ whole genome shotgun (WGS) entry which is preliminary data.</text>
</comment>
<keyword evidence="1 4" id="KW-0489">Methyltransferase</keyword>
<sequence>MTSTPTSMDLNPARRLIDRHLEHSEPYAIDIDWLRLTVLPEVFCPAFTKTSAFLAEHVRVEPGESVLDVFSGSGYQGLRVARRAGQVTCVDWSEAATACCTANAAVNQVADRVTALTGDLFAPVDGRRFDVVIANPPLLPGDPATRLESAIFDPDLIHSKRFLEELPEHLTRRGRAYLIATDAHRGLGIFDVEKHALEAGLLATVLATLPLPYETYTVYKVSVENPG</sequence>
<dbReference type="Proteomes" id="UP000730482">
    <property type="component" value="Unassembled WGS sequence"/>
</dbReference>
<evidence type="ECO:0000259" key="3">
    <source>
        <dbReference type="Pfam" id="PF05175"/>
    </source>
</evidence>
<dbReference type="SUPFAM" id="SSF53335">
    <property type="entry name" value="S-adenosyl-L-methionine-dependent methyltransferases"/>
    <property type="match status" value="1"/>
</dbReference>
<accession>A0ABS5L256</accession>
<dbReference type="RefSeq" id="WP_212017967.1">
    <property type="nucleotide sequence ID" value="NZ_JAAFYZ010000187.1"/>
</dbReference>
<dbReference type="CDD" id="cd02440">
    <property type="entry name" value="AdoMet_MTases"/>
    <property type="match status" value="1"/>
</dbReference>
<proteinExistence type="predicted"/>
<dbReference type="InterPro" id="IPR029063">
    <property type="entry name" value="SAM-dependent_MTases_sf"/>
</dbReference>
<feature type="domain" description="Methyltransferase small" evidence="3">
    <location>
        <begin position="36"/>
        <end position="179"/>
    </location>
</feature>
<dbReference type="Pfam" id="PF05175">
    <property type="entry name" value="MTS"/>
    <property type="match status" value="1"/>
</dbReference>
<dbReference type="PANTHER" id="PTHR47816:SF4">
    <property type="entry name" value="RIBOSOMAL RNA SMALL SUBUNIT METHYLTRANSFERASE C"/>
    <property type="match status" value="1"/>
</dbReference>
<gene>
    <name evidence="4" type="ORF">KGQ19_36720</name>
</gene>
<dbReference type="InterPro" id="IPR046977">
    <property type="entry name" value="RsmC/RlmG"/>
</dbReference>
<evidence type="ECO:0000313" key="5">
    <source>
        <dbReference type="Proteomes" id="UP000730482"/>
    </source>
</evidence>
<dbReference type="GO" id="GO:0032259">
    <property type="term" value="P:methylation"/>
    <property type="evidence" value="ECO:0007669"/>
    <property type="project" value="UniProtKB-KW"/>
</dbReference>
<evidence type="ECO:0000256" key="1">
    <source>
        <dbReference type="ARBA" id="ARBA00022603"/>
    </source>
</evidence>
<dbReference type="InterPro" id="IPR007848">
    <property type="entry name" value="Small_mtfrase_dom"/>
</dbReference>
<evidence type="ECO:0000256" key="2">
    <source>
        <dbReference type="ARBA" id="ARBA00022679"/>
    </source>
</evidence>
<evidence type="ECO:0000313" key="4">
    <source>
        <dbReference type="EMBL" id="MBS2552414.1"/>
    </source>
</evidence>
<reference evidence="4 5" key="1">
    <citation type="submission" date="2020-02" db="EMBL/GenBank/DDBJ databases">
        <title>Acidophilic actinobacteria isolated from forest soil.</title>
        <authorList>
            <person name="Golinska P."/>
        </authorList>
    </citation>
    <scope>NUCLEOTIDE SEQUENCE [LARGE SCALE GENOMIC DNA]</scope>
    <source>
        <strain evidence="4 5">NL8</strain>
    </source>
</reference>
<keyword evidence="2" id="KW-0808">Transferase</keyword>
<dbReference type="PANTHER" id="PTHR47816">
    <property type="entry name" value="RIBOSOMAL RNA SMALL SUBUNIT METHYLTRANSFERASE C"/>
    <property type="match status" value="1"/>
</dbReference>
<dbReference type="GO" id="GO:0008168">
    <property type="term" value="F:methyltransferase activity"/>
    <property type="evidence" value="ECO:0007669"/>
    <property type="project" value="UniProtKB-KW"/>
</dbReference>